<keyword evidence="3" id="KW-0808">Transferase</keyword>
<feature type="domain" description="Glycosyl transferase family 1" evidence="1">
    <location>
        <begin position="203"/>
        <end position="366"/>
    </location>
</feature>
<feature type="domain" description="Glycosyltransferase subfamily 4-like N-terminal" evidence="2">
    <location>
        <begin position="71"/>
        <end position="194"/>
    </location>
</feature>
<proteinExistence type="predicted"/>
<dbReference type="CDD" id="cd03798">
    <property type="entry name" value="GT4_WlbH-like"/>
    <property type="match status" value="1"/>
</dbReference>
<evidence type="ECO:0000313" key="3">
    <source>
        <dbReference type="EMBL" id="SHJ92191.1"/>
    </source>
</evidence>
<sequence length="388" mass="41305">MTTLYPSAARPNHGVFVENRLRHLLAGGEATSTVLAPVPWFPSRSPRFGAWAAFASVPEVEERHGIAVHHPRYLALPGVGMLTNPPALHHALHAAALGLMRSGRTFDAVDGHYLFPDGVAAVWLARRLGLPVVLTARGSDVSLWPHRPLARRLIQGAMARADALIAVSAGLRDGLLELGAPPGKVTVLRNGVDLGLFRPPLQRESARAALGLGEEPVLLSVGLLIERKGHHHVIRALADLPGHRLLILGDGPDRASLASLAERCGVAGRVRFEGAVPHAALPRYYGAADAMVLASSREGWANVLLESMACGTPVVASPAWGSREAVAAPEAGIVLDAADPARIAEGVRRLLAAPPDRAATRAYAERFGWEQTTEGQLALFRRVLRWAA</sequence>
<dbReference type="Gene3D" id="3.40.50.2000">
    <property type="entry name" value="Glycogen Phosphorylase B"/>
    <property type="match status" value="2"/>
</dbReference>
<name>A0A1M6N955_9PROT</name>
<dbReference type="Pfam" id="PF00534">
    <property type="entry name" value="Glycos_transf_1"/>
    <property type="match status" value="1"/>
</dbReference>
<dbReference type="STRING" id="198092.SAMN02745194_03732"/>
<dbReference type="InterPro" id="IPR001296">
    <property type="entry name" value="Glyco_trans_1"/>
</dbReference>
<organism evidence="3 4">
    <name type="scientific">Muricoccus roseus</name>
    <dbReference type="NCBI Taxonomy" id="198092"/>
    <lineage>
        <taxon>Bacteria</taxon>
        <taxon>Pseudomonadati</taxon>
        <taxon>Pseudomonadota</taxon>
        <taxon>Alphaproteobacteria</taxon>
        <taxon>Acetobacterales</taxon>
        <taxon>Roseomonadaceae</taxon>
        <taxon>Muricoccus</taxon>
    </lineage>
</organism>
<accession>A0A1M6N955</accession>
<dbReference type="Proteomes" id="UP000184387">
    <property type="component" value="Unassembled WGS sequence"/>
</dbReference>
<dbReference type="PANTHER" id="PTHR45947:SF3">
    <property type="entry name" value="SULFOQUINOVOSYL TRANSFERASE SQD2"/>
    <property type="match status" value="1"/>
</dbReference>
<dbReference type="SUPFAM" id="SSF53756">
    <property type="entry name" value="UDP-Glycosyltransferase/glycogen phosphorylase"/>
    <property type="match status" value="1"/>
</dbReference>
<evidence type="ECO:0000259" key="2">
    <source>
        <dbReference type="Pfam" id="PF13439"/>
    </source>
</evidence>
<evidence type="ECO:0000313" key="4">
    <source>
        <dbReference type="Proteomes" id="UP000184387"/>
    </source>
</evidence>
<keyword evidence="4" id="KW-1185">Reference proteome</keyword>
<dbReference type="PANTHER" id="PTHR45947">
    <property type="entry name" value="SULFOQUINOVOSYL TRANSFERASE SQD2"/>
    <property type="match status" value="1"/>
</dbReference>
<reference evidence="3 4" key="1">
    <citation type="submission" date="2016-11" db="EMBL/GenBank/DDBJ databases">
        <authorList>
            <person name="Jaros S."/>
            <person name="Januszkiewicz K."/>
            <person name="Wedrychowicz H."/>
        </authorList>
    </citation>
    <scope>NUCLEOTIDE SEQUENCE [LARGE SCALE GENOMIC DNA]</scope>
    <source>
        <strain evidence="3 4">DSM 14916</strain>
    </source>
</reference>
<gene>
    <name evidence="3" type="ORF">SAMN02745194_03732</name>
</gene>
<protein>
    <submittedName>
        <fullName evidence="3">Glycosyltransferase involved in cell wall bisynthesis</fullName>
    </submittedName>
</protein>
<dbReference type="RefSeq" id="WP_073137515.1">
    <property type="nucleotide sequence ID" value="NZ_FQZF01000025.1"/>
</dbReference>
<dbReference type="Pfam" id="PF13439">
    <property type="entry name" value="Glyco_transf_4"/>
    <property type="match status" value="1"/>
</dbReference>
<evidence type="ECO:0000259" key="1">
    <source>
        <dbReference type="Pfam" id="PF00534"/>
    </source>
</evidence>
<dbReference type="InterPro" id="IPR028098">
    <property type="entry name" value="Glyco_trans_4-like_N"/>
</dbReference>
<dbReference type="GO" id="GO:0016757">
    <property type="term" value="F:glycosyltransferase activity"/>
    <property type="evidence" value="ECO:0007669"/>
    <property type="project" value="InterPro"/>
</dbReference>
<dbReference type="InterPro" id="IPR050194">
    <property type="entry name" value="Glycosyltransferase_grp1"/>
</dbReference>
<dbReference type="EMBL" id="FQZF01000025">
    <property type="protein sequence ID" value="SHJ92191.1"/>
    <property type="molecule type" value="Genomic_DNA"/>
</dbReference>
<dbReference type="AlphaFoldDB" id="A0A1M6N955"/>